<feature type="region of interest" description="Disordered" evidence="1">
    <location>
        <begin position="100"/>
        <end position="135"/>
    </location>
</feature>
<evidence type="ECO:0000313" key="2">
    <source>
        <dbReference type="EMBL" id="ATZ58282.1"/>
    </source>
</evidence>
<dbReference type="GO" id="GO:0008033">
    <property type="term" value="P:tRNA processing"/>
    <property type="evidence" value="ECO:0007669"/>
    <property type="project" value="InterPro"/>
</dbReference>
<dbReference type="GO" id="GO:0000172">
    <property type="term" value="C:ribonuclease MRP complex"/>
    <property type="evidence" value="ECO:0007669"/>
    <property type="project" value="TreeGrafter"/>
</dbReference>
<proteinExistence type="predicted"/>
<gene>
    <name evidence="2" type="ORF">BCIN_16g01070</name>
</gene>
<keyword evidence="3" id="KW-1185">Reference proteome</keyword>
<dbReference type="OrthoDB" id="20109at2759"/>
<dbReference type="GO" id="GO:0006364">
    <property type="term" value="P:rRNA processing"/>
    <property type="evidence" value="ECO:0007669"/>
    <property type="project" value="InterPro"/>
</dbReference>
<dbReference type="GO" id="GO:0000171">
    <property type="term" value="F:ribonuclease MRP activity"/>
    <property type="evidence" value="ECO:0007669"/>
    <property type="project" value="TreeGrafter"/>
</dbReference>
<dbReference type="PANTHER" id="PTHR28272:SF1">
    <property type="entry name" value="RIBONUCLEASES P_MRP PROTEIN SUBUNIT POP3"/>
    <property type="match status" value="1"/>
</dbReference>
<evidence type="ECO:0000256" key="1">
    <source>
        <dbReference type="SAM" id="MobiDB-lite"/>
    </source>
</evidence>
<feature type="compositionally biased region" description="Basic residues" evidence="1">
    <location>
        <begin position="55"/>
        <end position="66"/>
    </location>
</feature>
<feature type="compositionally biased region" description="Polar residues" evidence="1">
    <location>
        <begin position="119"/>
        <end position="135"/>
    </location>
</feature>
<dbReference type="GO" id="GO:0034965">
    <property type="term" value="P:intronic box C/D snoRNA processing"/>
    <property type="evidence" value="ECO:0007669"/>
    <property type="project" value="TreeGrafter"/>
</dbReference>
<dbReference type="EMBL" id="CP009820">
    <property type="protein sequence ID" value="ATZ58282.1"/>
    <property type="molecule type" value="Genomic_DNA"/>
</dbReference>
<dbReference type="GO" id="GO:0004526">
    <property type="term" value="F:ribonuclease P activity"/>
    <property type="evidence" value="ECO:0007669"/>
    <property type="project" value="TreeGrafter"/>
</dbReference>
<accession>A0A384K687</accession>
<dbReference type="RefSeq" id="XP_001551141.2">
    <property type="nucleotide sequence ID" value="XM_001551091.2"/>
</dbReference>
<reference evidence="2 3" key="3">
    <citation type="journal article" date="2017" name="Mol. Plant Pathol.">
        <title>A gapless genome sequence of the fungus Botrytis cinerea.</title>
        <authorList>
            <person name="Van Kan J.A."/>
            <person name="Stassen J.H."/>
            <person name="Mosbach A."/>
            <person name="Van Der Lee T.A."/>
            <person name="Faino L."/>
            <person name="Farmer A.D."/>
            <person name="Papasotiriou D.G."/>
            <person name="Zhou S."/>
            <person name="Seidl M.F."/>
            <person name="Cottam E."/>
            <person name="Edel D."/>
            <person name="Hahn M."/>
            <person name="Schwartz D.C."/>
            <person name="Dietrich R.A."/>
            <person name="Widdison S."/>
            <person name="Scalliet G."/>
        </authorList>
    </citation>
    <scope>NUCLEOTIDE SEQUENCE [LARGE SCALE GENOMIC DNA]</scope>
    <source>
        <strain evidence="2 3">B05.10</strain>
    </source>
</reference>
<evidence type="ECO:0000313" key="3">
    <source>
        <dbReference type="Proteomes" id="UP000001798"/>
    </source>
</evidence>
<organism evidence="2 3">
    <name type="scientific">Botryotinia fuckeliana (strain B05.10)</name>
    <name type="common">Noble rot fungus</name>
    <name type="synonym">Botrytis cinerea</name>
    <dbReference type="NCBI Taxonomy" id="332648"/>
    <lineage>
        <taxon>Eukaryota</taxon>
        <taxon>Fungi</taxon>
        <taxon>Dikarya</taxon>
        <taxon>Ascomycota</taxon>
        <taxon>Pezizomycotina</taxon>
        <taxon>Leotiomycetes</taxon>
        <taxon>Helotiales</taxon>
        <taxon>Sclerotiniaceae</taxon>
        <taxon>Botrytis</taxon>
    </lineage>
</organism>
<protein>
    <submittedName>
        <fullName evidence="2">Uncharacterized protein</fullName>
    </submittedName>
</protein>
<dbReference type="Pfam" id="PF08228">
    <property type="entry name" value="RNase_P_pop3"/>
    <property type="match status" value="1"/>
</dbReference>
<dbReference type="GO" id="GO:0005655">
    <property type="term" value="C:nucleolar ribonuclease P complex"/>
    <property type="evidence" value="ECO:0007669"/>
    <property type="project" value="TreeGrafter"/>
</dbReference>
<dbReference type="PANTHER" id="PTHR28272">
    <property type="entry name" value="RIBONUCLEASES P/MRP PROTEIN SUBUNIT POP3"/>
    <property type="match status" value="1"/>
</dbReference>
<dbReference type="InterPro" id="IPR013241">
    <property type="entry name" value="RNase_P_Pop3"/>
</dbReference>
<dbReference type="VEuPathDB" id="FungiDB:Bcin16g01070"/>
<dbReference type="Proteomes" id="UP000001798">
    <property type="component" value="Chromosome 16"/>
</dbReference>
<name>A0A384K687_BOTFB</name>
<sequence>MDYRKTKTIYELDTPFTLANWPQVSFKDQETIVELLCSLLSPIGAYRSNHIAPSKGKRSKKRKRRDLKSENERPSEIPPSPEISSYVVTGLNSIHRMLEESSKRGFETKETNNAEPETRPQSNKVGSSPQSPPQTHFSAIFVARSNQPPIFNSHLPQFLNTASKAYPTKPPTRLVPLPKGSETRIAAALGLPRVSFLGILDGAPNSQALVDLIRDCIGEIETPWLDEAKKAEFLETKINSIQTTIGAVKAK</sequence>
<feature type="compositionally biased region" description="Basic and acidic residues" evidence="1">
    <location>
        <begin position="100"/>
        <end position="118"/>
    </location>
</feature>
<dbReference type="KEGG" id="bfu:BCIN_16g01070"/>
<dbReference type="AlphaFoldDB" id="A0A384K687"/>
<feature type="region of interest" description="Disordered" evidence="1">
    <location>
        <begin position="48"/>
        <end position="84"/>
    </location>
</feature>
<dbReference type="GeneID" id="5431610"/>
<reference evidence="2 3" key="1">
    <citation type="journal article" date="2011" name="PLoS Genet.">
        <title>Genomic analysis of the necrotrophic fungal pathogens Sclerotinia sclerotiorum and Botrytis cinerea.</title>
        <authorList>
            <person name="Amselem J."/>
            <person name="Cuomo C.A."/>
            <person name="van Kan J.A."/>
            <person name="Viaud M."/>
            <person name="Benito E.P."/>
            <person name="Couloux A."/>
            <person name="Coutinho P.M."/>
            <person name="de Vries R.P."/>
            <person name="Dyer P.S."/>
            <person name="Fillinger S."/>
            <person name="Fournier E."/>
            <person name="Gout L."/>
            <person name="Hahn M."/>
            <person name="Kohn L."/>
            <person name="Lapalu N."/>
            <person name="Plummer K.M."/>
            <person name="Pradier J.M."/>
            <person name="Quevillon E."/>
            <person name="Sharon A."/>
            <person name="Simon A."/>
            <person name="ten Have A."/>
            <person name="Tudzynski B."/>
            <person name="Tudzynski P."/>
            <person name="Wincker P."/>
            <person name="Andrew M."/>
            <person name="Anthouard V."/>
            <person name="Beever R.E."/>
            <person name="Beffa R."/>
            <person name="Benoit I."/>
            <person name="Bouzid O."/>
            <person name="Brault B."/>
            <person name="Chen Z."/>
            <person name="Choquer M."/>
            <person name="Collemare J."/>
            <person name="Cotton P."/>
            <person name="Danchin E.G."/>
            <person name="Da Silva C."/>
            <person name="Gautier A."/>
            <person name="Giraud C."/>
            <person name="Giraud T."/>
            <person name="Gonzalez C."/>
            <person name="Grossetete S."/>
            <person name="Guldener U."/>
            <person name="Henrissat B."/>
            <person name="Howlett B.J."/>
            <person name="Kodira C."/>
            <person name="Kretschmer M."/>
            <person name="Lappartient A."/>
            <person name="Leroch M."/>
            <person name="Levis C."/>
            <person name="Mauceli E."/>
            <person name="Neuveglise C."/>
            <person name="Oeser B."/>
            <person name="Pearson M."/>
            <person name="Poulain J."/>
            <person name="Poussereau N."/>
            <person name="Quesneville H."/>
            <person name="Rascle C."/>
            <person name="Schumacher J."/>
            <person name="Segurens B."/>
            <person name="Sexton A."/>
            <person name="Silva E."/>
            <person name="Sirven C."/>
            <person name="Soanes D.M."/>
            <person name="Talbot N.J."/>
            <person name="Templeton M."/>
            <person name="Yandava C."/>
            <person name="Yarden O."/>
            <person name="Zeng Q."/>
            <person name="Rollins J.A."/>
            <person name="Lebrun M.H."/>
            <person name="Dickman M."/>
        </authorList>
    </citation>
    <scope>NUCLEOTIDE SEQUENCE [LARGE SCALE GENOMIC DNA]</scope>
    <source>
        <strain evidence="2 3">B05.10</strain>
    </source>
</reference>
<reference evidence="2 3" key="2">
    <citation type="journal article" date="2012" name="Eukaryot. Cell">
        <title>Genome update of Botrytis cinerea strains B05.10 and T4.</title>
        <authorList>
            <person name="Staats M."/>
            <person name="van Kan J.A."/>
        </authorList>
    </citation>
    <scope>NUCLEOTIDE SEQUENCE [LARGE SCALE GENOMIC DNA]</scope>
    <source>
        <strain evidence="2 3">B05.10</strain>
    </source>
</reference>
<dbReference type="GO" id="GO:0005829">
    <property type="term" value="C:cytosol"/>
    <property type="evidence" value="ECO:0007669"/>
    <property type="project" value="TreeGrafter"/>
</dbReference>